<dbReference type="Pfam" id="PF13462">
    <property type="entry name" value="Thioredoxin_4"/>
    <property type="match status" value="1"/>
</dbReference>
<comment type="caution">
    <text evidence="7">The sequence shown here is derived from an EMBL/GenBank/DDBJ whole genome shotgun (WGS) entry which is preliminary data.</text>
</comment>
<keyword evidence="3" id="KW-0560">Oxidoreductase</keyword>
<dbReference type="RefSeq" id="WP_183352137.1">
    <property type="nucleotide sequence ID" value="NZ_JACHEO010000023.1"/>
</dbReference>
<keyword evidence="8" id="KW-1185">Reference proteome</keyword>
<feature type="domain" description="Thioredoxin-like fold" evidence="6">
    <location>
        <begin position="6"/>
        <end position="135"/>
    </location>
</feature>
<organism evidence="7 8">
    <name type="scientific">Desulfoprunum benzoelyticum</name>
    <dbReference type="NCBI Taxonomy" id="1506996"/>
    <lineage>
        <taxon>Bacteria</taxon>
        <taxon>Pseudomonadati</taxon>
        <taxon>Thermodesulfobacteriota</taxon>
        <taxon>Desulfobulbia</taxon>
        <taxon>Desulfobulbales</taxon>
        <taxon>Desulfobulbaceae</taxon>
        <taxon>Desulfoprunum</taxon>
    </lineage>
</organism>
<comment type="similarity">
    <text evidence="1">Belongs to the thioredoxin family. DsbA subfamily.</text>
</comment>
<keyword evidence="5" id="KW-0676">Redox-active center</keyword>
<keyword evidence="2" id="KW-0732">Signal</keyword>
<dbReference type="PANTHER" id="PTHR13887">
    <property type="entry name" value="GLUTATHIONE S-TRANSFERASE KAPPA"/>
    <property type="match status" value="1"/>
</dbReference>
<dbReference type="AlphaFoldDB" id="A0A840V0Y0"/>
<dbReference type="InterPro" id="IPR012336">
    <property type="entry name" value="Thioredoxin-like_fold"/>
</dbReference>
<gene>
    <name evidence="7" type="ORF">HNQ81_003086</name>
</gene>
<dbReference type="SUPFAM" id="SSF52833">
    <property type="entry name" value="Thioredoxin-like"/>
    <property type="match status" value="1"/>
</dbReference>
<dbReference type="GO" id="GO:0016853">
    <property type="term" value="F:isomerase activity"/>
    <property type="evidence" value="ECO:0007669"/>
    <property type="project" value="UniProtKB-KW"/>
</dbReference>
<proteinExistence type="inferred from homology"/>
<keyword evidence="4" id="KW-1015">Disulfide bond</keyword>
<dbReference type="Proteomes" id="UP000539642">
    <property type="component" value="Unassembled WGS sequence"/>
</dbReference>
<evidence type="ECO:0000256" key="4">
    <source>
        <dbReference type="ARBA" id="ARBA00023157"/>
    </source>
</evidence>
<evidence type="ECO:0000256" key="2">
    <source>
        <dbReference type="ARBA" id="ARBA00022729"/>
    </source>
</evidence>
<dbReference type="GO" id="GO:0016491">
    <property type="term" value="F:oxidoreductase activity"/>
    <property type="evidence" value="ECO:0007669"/>
    <property type="project" value="UniProtKB-KW"/>
</dbReference>
<accession>A0A840V0Y0</accession>
<dbReference type="InterPro" id="IPR036249">
    <property type="entry name" value="Thioredoxin-like_sf"/>
</dbReference>
<sequence length="142" mass="16117">MAAGPTVKQLLQTYPDKIRLVVKNYPYKYRDFSKISAEASLAAREQGKYWEMHDILIARSPKLDRASLIAYAGELGLDVAKFTEAIDSGRHAKDVEADVQLAESIDLYNTPTFYINGRQVVGERPFDYFKKIIDEELNQAGR</sequence>
<evidence type="ECO:0000313" key="8">
    <source>
        <dbReference type="Proteomes" id="UP000539642"/>
    </source>
</evidence>
<dbReference type="PANTHER" id="PTHR13887:SF14">
    <property type="entry name" value="DISULFIDE BOND FORMATION PROTEIN D"/>
    <property type="match status" value="1"/>
</dbReference>
<evidence type="ECO:0000313" key="7">
    <source>
        <dbReference type="EMBL" id="MBB5349334.1"/>
    </source>
</evidence>
<evidence type="ECO:0000256" key="5">
    <source>
        <dbReference type="ARBA" id="ARBA00023284"/>
    </source>
</evidence>
<dbReference type="EMBL" id="JACHEO010000023">
    <property type="protein sequence ID" value="MBB5349334.1"/>
    <property type="molecule type" value="Genomic_DNA"/>
</dbReference>
<dbReference type="Gene3D" id="3.40.30.10">
    <property type="entry name" value="Glutaredoxin"/>
    <property type="match status" value="1"/>
</dbReference>
<name>A0A840V0Y0_9BACT</name>
<protein>
    <submittedName>
        <fullName evidence="7">Protein-disulfide isomerase</fullName>
    </submittedName>
</protein>
<evidence type="ECO:0000256" key="1">
    <source>
        <dbReference type="ARBA" id="ARBA00005791"/>
    </source>
</evidence>
<keyword evidence="7" id="KW-0413">Isomerase</keyword>
<evidence type="ECO:0000256" key="3">
    <source>
        <dbReference type="ARBA" id="ARBA00023002"/>
    </source>
</evidence>
<reference evidence="7 8" key="1">
    <citation type="submission" date="2020-08" db="EMBL/GenBank/DDBJ databases">
        <title>Genomic Encyclopedia of Type Strains, Phase IV (KMG-IV): sequencing the most valuable type-strain genomes for metagenomic binning, comparative biology and taxonomic classification.</title>
        <authorList>
            <person name="Goeker M."/>
        </authorList>
    </citation>
    <scope>NUCLEOTIDE SEQUENCE [LARGE SCALE GENOMIC DNA]</scope>
    <source>
        <strain evidence="7 8">DSM 28570</strain>
    </source>
</reference>
<evidence type="ECO:0000259" key="6">
    <source>
        <dbReference type="Pfam" id="PF13462"/>
    </source>
</evidence>